<proteinExistence type="predicted"/>
<evidence type="ECO:0000256" key="1">
    <source>
        <dbReference type="SAM" id="MobiDB-lite"/>
    </source>
</evidence>
<evidence type="ECO:0000313" key="3">
    <source>
        <dbReference type="Proteomes" id="UP001165565"/>
    </source>
</evidence>
<gene>
    <name evidence="2" type="ORF">NEE01_16125</name>
</gene>
<organism evidence="2 3">
    <name type="scientific">Sphingomonas lycopersici</name>
    <dbReference type="NCBI Taxonomy" id="2951807"/>
    <lineage>
        <taxon>Bacteria</taxon>
        <taxon>Pseudomonadati</taxon>
        <taxon>Pseudomonadota</taxon>
        <taxon>Alphaproteobacteria</taxon>
        <taxon>Sphingomonadales</taxon>
        <taxon>Sphingomonadaceae</taxon>
        <taxon>Sphingomonas</taxon>
    </lineage>
</organism>
<keyword evidence="3" id="KW-1185">Reference proteome</keyword>
<sequence length="82" mass="9533">MRQVNRDELVHTLQAGMRDWTKTMLKDLQHYDSERRLRARLIAAGLLADKLKRLEILTDAPEPPGFARIDRNDRAITAEPPR</sequence>
<feature type="region of interest" description="Disordered" evidence="1">
    <location>
        <begin position="62"/>
        <end position="82"/>
    </location>
</feature>
<dbReference type="RefSeq" id="WP_265269714.1">
    <property type="nucleotide sequence ID" value="NZ_JANFAV010000012.1"/>
</dbReference>
<comment type="caution">
    <text evidence="2">The sequence shown here is derived from an EMBL/GenBank/DDBJ whole genome shotgun (WGS) entry which is preliminary data.</text>
</comment>
<dbReference type="Proteomes" id="UP001165565">
    <property type="component" value="Unassembled WGS sequence"/>
</dbReference>
<reference evidence="2" key="1">
    <citation type="submission" date="2022-06" db="EMBL/GenBank/DDBJ databases">
        <title>Sphingomonas sp. nov. isolated from rhizosphere soil of tomato.</title>
        <authorList>
            <person name="Dong H."/>
            <person name="Gao R."/>
        </authorList>
    </citation>
    <scope>NUCLEOTIDE SEQUENCE</scope>
    <source>
        <strain evidence="2">MMSM24</strain>
    </source>
</reference>
<evidence type="ECO:0000313" key="2">
    <source>
        <dbReference type="EMBL" id="MCW6536307.1"/>
    </source>
</evidence>
<feature type="compositionally biased region" description="Basic and acidic residues" evidence="1">
    <location>
        <begin position="68"/>
        <end position="82"/>
    </location>
</feature>
<dbReference type="AlphaFoldDB" id="A0AA41ZBL2"/>
<name>A0AA41ZBL2_9SPHN</name>
<protein>
    <submittedName>
        <fullName evidence="2">Uncharacterized protein</fullName>
    </submittedName>
</protein>
<accession>A0AA41ZBL2</accession>
<dbReference type="EMBL" id="JANFAV010000012">
    <property type="protein sequence ID" value="MCW6536307.1"/>
    <property type="molecule type" value="Genomic_DNA"/>
</dbReference>